<dbReference type="EMBL" id="NTXW01000047">
    <property type="protein sequence ID" value="PEQ82686.1"/>
    <property type="molecule type" value="Genomic_DNA"/>
</dbReference>
<comment type="caution">
    <text evidence="1">The sequence shown here is derived from an EMBL/GenBank/DDBJ whole genome shotgun (WGS) entry which is preliminary data.</text>
</comment>
<name>A0A9X6UJ64_BACCE</name>
<dbReference type="InterPro" id="IPR036052">
    <property type="entry name" value="TrpB-like_PALP_sf"/>
</dbReference>
<proteinExistence type="predicted"/>
<reference evidence="1 2" key="1">
    <citation type="submission" date="2017-09" db="EMBL/GenBank/DDBJ databases">
        <title>Large-scale bioinformatics analysis of Bacillus genomes uncovers conserved roles of natural products in bacterial physiology.</title>
        <authorList>
            <consortium name="Agbiome Team Llc"/>
            <person name="Bleich R.M."/>
            <person name="Kirk G.J."/>
            <person name="Santa Maria K.C."/>
            <person name="Allen S.E."/>
            <person name="Farag S."/>
            <person name="Shank E.A."/>
            <person name="Bowers A."/>
        </authorList>
    </citation>
    <scope>NUCLEOTIDE SEQUENCE [LARGE SCALE GENOMIC DNA]</scope>
    <source>
        <strain evidence="1 2">AFS006334</strain>
    </source>
</reference>
<accession>A0A9X6UJ64</accession>
<evidence type="ECO:0000313" key="2">
    <source>
        <dbReference type="Proteomes" id="UP000219869"/>
    </source>
</evidence>
<dbReference type="AlphaFoldDB" id="A0A9X6UJ64"/>
<organism evidence="1 2">
    <name type="scientific">Bacillus cereus</name>
    <dbReference type="NCBI Taxonomy" id="1396"/>
    <lineage>
        <taxon>Bacteria</taxon>
        <taxon>Bacillati</taxon>
        <taxon>Bacillota</taxon>
        <taxon>Bacilli</taxon>
        <taxon>Bacillales</taxon>
        <taxon>Bacillaceae</taxon>
        <taxon>Bacillus</taxon>
        <taxon>Bacillus cereus group</taxon>
    </lineage>
</organism>
<sequence>MYEDHVHVFFAGITHSPYMLLGMMTGLYDGIPIQDSE</sequence>
<dbReference type="Proteomes" id="UP000219869">
    <property type="component" value="Unassembled WGS sequence"/>
</dbReference>
<evidence type="ECO:0000313" key="1">
    <source>
        <dbReference type="EMBL" id="PEQ82686.1"/>
    </source>
</evidence>
<gene>
    <name evidence="1" type="ORF">CN475_24885</name>
</gene>
<dbReference type="Gene3D" id="3.40.50.1100">
    <property type="match status" value="1"/>
</dbReference>
<dbReference type="GO" id="GO:1901605">
    <property type="term" value="P:alpha-amino acid metabolic process"/>
    <property type="evidence" value="ECO:0007669"/>
    <property type="project" value="UniProtKB-ARBA"/>
</dbReference>
<protein>
    <submittedName>
        <fullName evidence="1">Serine dehydratase</fullName>
    </submittedName>
</protein>